<dbReference type="Proteomes" id="UP001174909">
    <property type="component" value="Unassembled WGS sequence"/>
</dbReference>
<feature type="region of interest" description="Disordered" evidence="1">
    <location>
        <begin position="333"/>
        <end position="353"/>
    </location>
</feature>
<dbReference type="PANTHER" id="PTHR34117">
    <property type="entry name" value="STYLE CELL-CYCLE INHIBITOR 1"/>
    <property type="match status" value="1"/>
</dbReference>
<protein>
    <submittedName>
        <fullName evidence="2">Style cell-cycle inhibitor 1-B</fullName>
    </submittedName>
</protein>
<reference evidence="2" key="1">
    <citation type="submission" date="2023-03" db="EMBL/GenBank/DDBJ databases">
        <authorList>
            <person name="Steffen K."/>
            <person name="Cardenas P."/>
        </authorList>
    </citation>
    <scope>NUCLEOTIDE SEQUENCE</scope>
</reference>
<feature type="region of interest" description="Disordered" evidence="1">
    <location>
        <begin position="290"/>
        <end position="311"/>
    </location>
</feature>
<organism evidence="2 3">
    <name type="scientific">Geodia barretti</name>
    <name type="common">Barrett's horny sponge</name>
    <dbReference type="NCBI Taxonomy" id="519541"/>
    <lineage>
        <taxon>Eukaryota</taxon>
        <taxon>Metazoa</taxon>
        <taxon>Porifera</taxon>
        <taxon>Demospongiae</taxon>
        <taxon>Heteroscleromorpha</taxon>
        <taxon>Tetractinellida</taxon>
        <taxon>Astrophorina</taxon>
        <taxon>Geodiidae</taxon>
        <taxon>Geodia</taxon>
    </lineage>
</organism>
<feature type="compositionally biased region" description="Basic and acidic residues" evidence="1">
    <location>
        <begin position="295"/>
        <end position="308"/>
    </location>
</feature>
<evidence type="ECO:0000313" key="3">
    <source>
        <dbReference type="Proteomes" id="UP001174909"/>
    </source>
</evidence>
<dbReference type="InterPro" id="IPR044688">
    <property type="entry name" value="SCI-1-like"/>
</dbReference>
<feature type="compositionally biased region" description="Acidic residues" evidence="1">
    <location>
        <begin position="61"/>
        <end position="71"/>
    </location>
</feature>
<proteinExistence type="predicted"/>
<feature type="compositionally biased region" description="Basic residues" evidence="1">
    <location>
        <begin position="96"/>
        <end position="108"/>
    </location>
</feature>
<feature type="compositionally biased region" description="Basic residues" evidence="1">
    <location>
        <begin position="40"/>
        <end position="56"/>
    </location>
</feature>
<name>A0AA35SPL4_GEOBA</name>
<dbReference type="AlphaFoldDB" id="A0AA35SPL4"/>
<feature type="compositionally biased region" description="Basic residues" evidence="1">
    <location>
        <begin position="115"/>
        <end position="137"/>
    </location>
</feature>
<feature type="region of interest" description="Disordered" evidence="1">
    <location>
        <begin position="1"/>
        <end position="137"/>
    </location>
</feature>
<comment type="caution">
    <text evidence="2">The sequence shown here is derived from an EMBL/GenBank/DDBJ whole genome shotgun (WGS) entry which is preliminary data.</text>
</comment>
<feature type="non-terminal residue" evidence="2">
    <location>
        <position position="1"/>
    </location>
</feature>
<dbReference type="PANTHER" id="PTHR34117:SF1">
    <property type="entry name" value="STYLE CELL-CYCLE INHIBITOR 1"/>
    <property type="match status" value="1"/>
</dbReference>
<feature type="region of interest" description="Disordered" evidence="1">
    <location>
        <begin position="238"/>
        <end position="266"/>
    </location>
</feature>
<sequence>PQVETTLKGAHQRVKSEGGGHNGKVVFGCPPPALPPCREKARKKGERREGRKRRHSRKEESESESSDEDVSSESSSESGEESETESSSTSEEERERRRRKRKKMKKRRSSEGSSSKHKSKSKKEPKKHKTHKKKKKIKNFEEISIEDYFKKSVELRTWLSDERKIFFSDLTSQQSHNLFKEFVKEWNEQALPKKYYNGLPSATLEHGKQTGHVWKFSRSLGKDELKGVRKSVSSWTAGDDAELGGAEGGASQIGPRLPSAPSTSSGVLRSPMIGPIIGPSLPGGSVAMETTPDPHVAEERWREEGERVKRGRREMRKQQELVMEELLPKATGKEARFEKKRMRAEKRRGREISPDVAESTLMGPKVDIHRKIQNRQTQRQNRAHAAADRVAEIQAKEKSRMQALMEMARANKKEGSLW</sequence>
<feature type="compositionally biased region" description="Basic residues" evidence="1">
    <location>
        <begin position="338"/>
        <end position="347"/>
    </location>
</feature>
<dbReference type="EMBL" id="CASHTH010002702">
    <property type="protein sequence ID" value="CAI8033915.1"/>
    <property type="molecule type" value="Genomic_DNA"/>
</dbReference>
<keyword evidence="3" id="KW-1185">Reference proteome</keyword>
<gene>
    <name evidence="2" type="ORF">GBAR_LOCUS19118</name>
</gene>
<evidence type="ECO:0000313" key="2">
    <source>
        <dbReference type="EMBL" id="CAI8033915.1"/>
    </source>
</evidence>
<accession>A0AA35SPL4</accession>
<evidence type="ECO:0000256" key="1">
    <source>
        <dbReference type="SAM" id="MobiDB-lite"/>
    </source>
</evidence>